<organism evidence="1 2">
    <name type="scientific">Streptomyces stramineus</name>
    <dbReference type="NCBI Taxonomy" id="173861"/>
    <lineage>
        <taxon>Bacteria</taxon>
        <taxon>Bacillati</taxon>
        <taxon>Actinomycetota</taxon>
        <taxon>Actinomycetes</taxon>
        <taxon>Kitasatosporales</taxon>
        <taxon>Streptomycetaceae</taxon>
        <taxon>Streptomyces</taxon>
    </lineage>
</organism>
<dbReference type="EMBL" id="BAAAHB010000011">
    <property type="protein sequence ID" value="GAA0453778.1"/>
    <property type="molecule type" value="Genomic_DNA"/>
</dbReference>
<name>A0ABN0ZNW7_9ACTN</name>
<evidence type="ECO:0000313" key="1">
    <source>
        <dbReference type="EMBL" id="GAA0453778.1"/>
    </source>
</evidence>
<gene>
    <name evidence="1" type="ORF">GCM10009544_15680</name>
</gene>
<dbReference type="RefSeq" id="WP_344087803.1">
    <property type="nucleotide sequence ID" value="NZ_BAAAHB010000011.1"/>
</dbReference>
<protein>
    <recommendedName>
        <fullName evidence="3">Transposase</fullName>
    </recommendedName>
</protein>
<proteinExistence type="predicted"/>
<reference evidence="1 2" key="1">
    <citation type="journal article" date="2019" name="Int. J. Syst. Evol. Microbiol.">
        <title>The Global Catalogue of Microorganisms (GCM) 10K type strain sequencing project: providing services to taxonomists for standard genome sequencing and annotation.</title>
        <authorList>
            <consortium name="The Broad Institute Genomics Platform"/>
            <consortium name="The Broad Institute Genome Sequencing Center for Infectious Disease"/>
            <person name="Wu L."/>
            <person name="Ma J."/>
        </authorList>
    </citation>
    <scope>NUCLEOTIDE SEQUENCE [LARGE SCALE GENOMIC DNA]</scope>
    <source>
        <strain evidence="1 2">JCM 10649</strain>
    </source>
</reference>
<evidence type="ECO:0008006" key="3">
    <source>
        <dbReference type="Google" id="ProtNLM"/>
    </source>
</evidence>
<accession>A0ABN0ZNW7</accession>
<keyword evidence="2" id="KW-1185">Reference proteome</keyword>
<comment type="caution">
    <text evidence="1">The sequence shown here is derived from an EMBL/GenBank/DDBJ whole genome shotgun (WGS) entry which is preliminary data.</text>
</comment>
<evidence type="ECO:0000313" key="2">
    <source>
        <dbReference type="Proteomes" id="UP001499895"/>
    </source>
</evidence>
<dbReference type="Proteomes" id="UP001499895">
    <property type="component" value="Unassembled WGS sequence"/>
</dbReference>
<sequence length="77" mass="8976">MKGYDDLDAEDYLAGLIHDRQYQSAANYLHNLAALRAAEMPRHAVNCPCRHCERRRLDHQIRIRRQYEAALRLEAAA</sequence>